<protein>
    <submittedName>
        <fullName evidence="1">Citrate synthase mitochondrial</fullName>
    </submittedName>
</protein>
<dbReference type="AlphaFoldDB" id="A0AAD9B544"/>
<comment type="caution">
    <text evidence="1">The sequence shown here is derived from an EMBL/GenBank/DDBJ whole genome shotgun (WGS) entry which is preliminary data.</text>
</comment>
<evidence type="ECO:0000313" key="2">
    <source>
        <dbReference type="Proteomes" id="UP001228049"/>
    </source>
</evidence>
<name>A0AAD9B544_DISEL</name>
<gene>
    <name evidence="1" type="ORF">KUDE01_002147</name>
</gene>
<accession>A0AAD9B544</accession>
<evidence type="ECO:0000313" key="1">
    <source>
        <dbReference type="EMBL" id="KAK1876826.1"/>
    </source>
</evidence>
<reference evidence="1" key="1">
    <citation type="submission" date="2023-04" db="EMBL/GenBank/DDBJ databases">
        <title>Chromosome-level genome of Chaenocephalus aceratus.</title>
        <authorList>
            <person name="Park H."/>
        </authorList>
    </citation>
    <scope>NUCLEOTIDE SEQUENCE</scope>
    <source>
        <strain evidence="1">DE</strain>
        <tissue evidence="1">Muscle</tissue>
    </source>
</reference>
<feature type="non-terminal residue" evidence="1">
    <location>
        <position position="59"/>
    </location>
</feature>
<keyword evidence="2" id="KW-1185">Reference proteome</keyword>
<sequence>AVDPTHTQQELQIYREEEGTDGMKELTGRREYGAERFVRISLEEMESYYRCTQCCQQLH</sequence>
<feature type="non-terminal residue" evidence="1">
    <location>
        <position position="1"/>
    </location>
</feature>
<dbReference type="Proteomes" id="UP001228049">
    <property type="component" value="Unassembled WGS sequence"/>
</dbReference>
<proteinExistence type="predicted"/>
<organism evidence="1 2">
    <name type="scientific">Dissostichus eleginoides</name>
    <name type="common">Patagonian toothfish</name>
    <name type="synonym">Dissostichus amissus</name>
    <dbReference type="NCBI Taxonomy" id="100907"/>
    <lineage>
        <taxon>Eukaryota</taxon>
        <taxon>Metazoa</taxon>
        <taxon>Chordata</taxon>
        <taxon>Craniata</taxon>
        <taxon>Vertebrata</taxon>
        <taxon>Euteleostomi</taxon>
        <taxon>Actinopterygii</taxon>
        <taxon>Neopterygii</taxon>
        <taxon>Teleostei</taxon>
        <taxon>Neoteleostei</taxon>
        <taxon>Acanthomorphata</taxon>
        <taxon>Eupercaria</taxon>
        <taxon>Perciformes</taxon>
        <taxon>Notothenioidei</taxon>
        <taxon>Nototheniidae</taxon>
        <taxon>Dissostichus</taxon>
    </lineage>
</organism>
<dbReference type="EMBL" id="JASDAP010000028">
    <property type="protein sequence ID" value="KAK1876826.1"/>
    <property type="molecule type" value="Genomic_DNA"/>
</dbReference>